<evidence type="ECO:0000256" key="1">
    <source>
        <dbReference type="ARBA" id="ARBA00008909"/>
    </source>
</evidence>
<keyword evidence="2" id="KW-0235">DNA replication</keyword>
<name>A0AB39V399_9FUSO</name>
<dbReference type="EMBL" id="CP165647">
    <property type="protein sequence ID" value="XDU61797.1"/>
    <property type="molecule type" value="Genomic_DNA"/>
</dbReference>
<organism evidence="3">
    <name type="scientific">Leptotrichia alba</name>
    <dbReference type="NCBI Taxonomy" id="3239304"/>
    <lineage>
        <taxon>Bacteria</taxon>
        <taxon>Fusobacteriati</taxon>
        <taxon>Fusobacteriota</taxon>
        <taxon>Fusobacteriia</taxon>
        <taxon>Fusobacteriales</taxon>
        <taxon>Leptotrichiaceae</taxon>
        <taxon>Leptotrichia</taxon>
    </lineage>
</organism>
<comment type="similarity">
    <text evidence="1">Belongs to the Gram-positive plasmids replication protein type 1 family.</text>
</comment>
<protein>
    <submittedName>
        <fullName evidence="3">Protein rep</fullName>
    </submittedName>
</protein>
<dbReference type="InterPro" id="IPR000989">
    <property type="entry name" value="Rep"/>
</dbReference>
<dbReference type="GO" id="GO:0003677">
    <property type="term" value="F:DNA binding"/>
    <property type="evidence" value="ECO:0007669"/>
    <property type="project" value="InterPro"/>
</dbReference>
<dbReference type="Pfam" id="PF01446">
    <property type="entry name" value="Rep_1"/>
    <property type="match status" value="1"/>
</dbReference>
<evidence type="ECO:0000313" key="3">
    <source>
        <dbReference type="EMBL" id="XDU61797.1"/>
    </source>
</evidence>
<proteinExistence type="inferred from homology"/>
<dbReference type="AlphaFoldDB" id="A0AB39V399"/>
<gene>
    <name evidence="3" type="ORF">AB8B28_09065</name>
</gene>
<evidence type="ECO:0000256" key="2">
    <source>
        <dbReference type="ARBA" id="ARBA00022705"/>
    </source>
</evidence>
<accession>A0AB39V399</accession>
<dbReference type="KEGG" id="lala:AB8B28_09065"/>
<sequence length="184" mass="22581">MNKEEEYIEYYEKGINIYEREDFKDIISEKRLLNVKNCYNERLYWYEHPEWNHKTFRCKKPFCPVCSMKNRYQKFKELKKKALALNKEYWVFFLTLNGSNVEIATDKINKEIENNNKDFKKLLDKPFMKKIVRKYLKVIEIKYTDYDSLPHIHIVLFVIKGVYKHFKISELKELIRACLKTQNQ</sequence>
<dbReference type="GO" id="GO:0006260">
    <property type="term" value="P:DNA replication"/>
    <property type="evidence" value="ECO:0007669"/>
    <property type="project" value="UniProtKB-KW"/>
</dbReference>
<dbReference type="RefSeq" id="WP_369715394.1">
    <property type="nucleotide sequence ID" value="NZ_CP165647.1"/>
</dbReference>
<reference evidence="3" key="1">
    <citation type="submission" date="2024-07" db="EMBL/GenBank/DDBJ databases">
        <authorList>
            <person name="Li X.-J."/>
            <person name="Wang X."/>
        </authorList>
    </citation>
    <scope>NUCLEOTIDE SEQUENCE</scope>
    <source>
        <strain evidence="3">HSP-536</strain>
    </source>
</reference>